<protein>
    <submittedName>
        <fullName evidence="1">Uncharacterized protein</fullName>
    </submittedName>
</protein>
<name>W8W2E9_9VIRU</name>
<sequence>MASKYQKIDLSQIDRKKIKQNHGIESSEKIKIYDEIKHVKELWTFPNGIIKGTIRCHWDHHTFEGIGIFCPLTYRPKQVAKIGQNEVKIRGANQVVNNFMIKENIPRCKDISHHKNLIEITDAYYEVDGVFCSPECCLAFINDEKSKVGGSKYSDSQRLLHFMLGLTTCISPANHFRLLKEYGGNLTIEQFRNNNKSIKYEYCGTTVLISHLFEKKINLSTD</sequence>
<reference evidence="1 2" key="1">
    <citation type="journal article" date="2013" name="Arch. Virol.">
        <title>Complete genome sequence of invertebrate iridovirus IIV-25 isolated from a blackfly larva.</title>
        <authorList>
            <person name="Piegu B."/>
            <person name="Guizard S."/>
            <person name="Spears T."/>
            <person name="Cruaud C."/>
            <person name="Couloux A."/>
            <person name="Bideshi D.K."/>
            <person name="Federici B.A."/>
            <person name="Bigot Y."/>
        </authorList>
    </citation>
    <scope>NUCLEOTIDE SEQUENCE [LARGE SCALE GENOMIC DNA]</scope>
</reference>
<dbReference type="OrthoDB" id="11553at10239"/>
<evidence type="ECO:0000313" key="1">
    <source>
        <dbReference type="EMBL" id="CCV02085.1"/>
    </source>
</evidence>
<dbReference type="EMBL" id="HF920635">
    <property type="protein sequence ID" value="CCV02085.1"/>
    <property type="molecule type" value="Genomic_DNA"/>
</dbReference>
<evidence type="ECO:0000313" key="2">
    <source>
        <dbReference type="Proteomes" id="UP000097612"/>
    </source>
</evidence>
<dbReference type="Proteomes" id="UP000097612">
    <property type="component" value="Segment"/>
</dbReference>
<dbReference type="KEGG" id="vg:18501439"/>
<accession>W8W2E9</accession>
<keyword evidence="2" id="KW-1185">Reference proteome</keyword>
<dbReference type="GeneID" id="18501439"/>
<organism evidence="1 2">
    <name type="scientific">Invertebrate iridovirus 25</name>
    <dbReference type="NCBI Taxonomy" id="1301280"/>
    <lineage>
        <taxon>Viruses</taxon>
        <taxon>Varidnaviria</taxon>
        <taxon>Bamfordvirae</taxon>
        <taxon>Nucleocytoviricota</taxon>
        <taxon>Megaviricetes</taxon>
        <taxon>Pimascovirales</taxon>
        <taxon>Pimascovirales incertae sedis</taxon>
        <taxon>Iridoviridae</taxon>
        <taxon>Betairidovirinae</taxon>
        <taxon>Chloriridovirus</taxon>
        <taxon>Chloriridovirus simulium2</taxon>
    </lineage>
</organism>
<dbReference type="RefSeq" id="YP_009010600.1">
    <property type="nucleotide sequence ID" value="NC_023613.1"/>
</dbReference>
<proteinExistence type="predicted"/>
<gene>
    <name evidence="1" type="primary">067R</name>
    <name evidence="1" type="ORF">IIV25_067R</name>
</gene>